<feature type="compositionally biased region" description="Basic and acidic residues" evidence="1">
    <location>
        <begin position="582"/>
        <end position="595"/>
    </location>
</feature>
<feature type="compositionally biased region" description="Basic and acidic residues" evidence="1">
    <location>
        <begin position="545"/>
        <end position="557"/>
    </location>
</feature>
<evidence type="ECO:0000256" key="1">
    <source>
        <dbReference type="SAM" id="MobiDB-lite"/>
    </source>
</evidence>
<evidence type="ECO:0000313" key="2">
    <source>
        <dbReference type="EMBL" id="KAJ4454400.1"/>
    </source>
</evidence>
<feature type="compositionally biased region" description="Basic and acidic residues" evidence="1">
    <location>
        <begin position="507"/>
        <end position="520"/>
    </location>
</feature>
<proteinExistence type="predicted"/>
<dbReference type="Proteomes" id="UP001141327">
    <property type="component" value="Unassembled WGS sequence"/>
</dbReference>
<feature type="region of interest" description="Disordered" evidence="1">
    <location>
        <begin position="1"/>
        <end position="41"/>
    </location>
</feature>
<evidence type="ECO:0000313" key="3">
    <source>
        <dbReference type="Proteomes" id="UP001141327"/>
    </source>
</evidence>
<sequence>MNKTEEQSGVTMEQMEEAGKIEERKRDAEAAVAQSEAASKRDVRRVRVPVRFKKPLDSSSPNYRNLTLAMERDGFAEPLVEGSYPSFEVLIYEDDLDLLDKFCGVKGLDILDHRMEELPESRSATTIVGTSPGVASESDSGSQSWLFVTGKQVHGKVQDPMMKVFRVLCVVRGPPVWPSVVAGRRPIFAGERPEQFENVPGKTVIVLRPAGCRSVADVMRWFATSGLTAPDQIKLKDRDLDSGRWDGGFVLRIPTDEVGVVCLADVSLSPGWTKCFASEVGPISGPLRCLSDRLVRWKILLWDVADAARSLGEKIFRNVAAPMPASAQNLRMNGQLWTTSEGLCKYSFITVYSFSEIDDLGRTGGDARAGQGVNGQTRTPLTPAAVPAGAGEEGAAVLRRRDALGIVTPGVARERVEDNLAKMWQANLTVYEENPAVGDNLKKEENPAVGDNLKKEENPAVGDNLKKEENPAVGDNLKKEENPAVGDNLKGHRWATPAGWGMDTMEENPKKGDNLKKEENPAVGDNLKGHPWATLAGWGTDTEEENPKGDNLKKEENPAVGDNLKGHRWATPAGWGMDTMEENPKKGDNLKKEENPAVGDNLKGHPWATLAGWGTDTEEENPKGDNLKKEENPAEGDNLLREGAEENPDFGENLDGGMEDHAGDVNAAQAGDIGGILLWIRWMGLASFLLTCSWDREVWKGRQAQISWMQVIIYAWGDLEGLACQANWKFIVDRLMRWVGMKDGRKRGWGDIDLVVFFERAGWKLSGEDLKVKSLKRRHPELEMHDMCQIIRVVQRSGKSSSDAWEPIDEEHIPCNIAYIEALHMAYTGNITRYFPIWRSLLPRSKALKCVGSEMVDYI</sequence>
<organism evidence="2 3">
    <name type="scientific">Paratrimastix pyriformis</name>
    <dbReference type="NCBI Taxonomy" id="342808"/>
    <lineage>
        <taxon>Eukaryota</taxon>
        <taxon>Metamonada</taxon>
        <taxon>Preaxostyla</taxon>
        <taxon>Paratrimastigidae</taxon>
        <taxon>Paratrimastix</taxon>
    </lineage>
</organism>
<feature type="compositionally biased region" description="Basic and acidic residues" evidence="1">
    <location>
        <begin position="17"/>
        <end position="29"/>
    </location>
</feature>
<feature type="region of interest" description="Disordered" evidence="1">
    <location>
        <begin position="368"/>
        <end position="388"/>
    </location>
</feature>
<dbReference type="EMBL" id="JAPMOS010000160">
    <property type="protein sequence ID" value="KAJ4454400.1"/>
    <property type="molecule type" value="Genomic_DNA"/>
</dbReference>
<name>A0ABQ8UAM3_9EUKA</name>
<accession>A0ABQ8UAM3</accession>
<reference evidence="2" key="1">
    <citation type="journal article" date="2022" name="bioRxiv">
        <title>Genomics of Preaxostyla Flagellates Illuminates Evolutionary Transitions and the Path Towards Mitochondrial Loss.</title>
        <authorList>
            <person name="Novak L.V.F."/>
            <person name="Treitli S.C."/>
            <person name="Pyrih J."/>
            <person name="Halakuc P."/>
            <person name="Pipaliya S.V."/>
            <person name="Vacek V."/>
            <person name="Brzon O."/>
            <person name="Soukal P."/>
            <person name="Eme L."/>
            <person name="Dacks J.B."/>
            <person name="Karnkowska A."/>
            <person name="Elias M."/>
            <person name="Hampl V."/>
        </authorList>
    </citation>
    <scope>NUCLEOTIDE SEQUENCE</scope>
    <source>
        <strain evidence="2">RCP-MX</strain>
    </source>
</reference>
<gene>
    <name evidence="2" type="ORF">PAPYR_10909</name>
</gene>
<feature type="region of interest" description="Disordered" evidence="1">
    <location>
        <begin position="440"/>
        <end position="634"/>
    </location>
</feature>
<feature type="compositionally biased region" description="Basic and acidic residues" evidence="1">
    <location>
        <begin position="440"/>
        <end position="482"/>
    </location>
</feature>
<protein>
    <submittedName>
        <fullName evidence="2">Uncharacterized protein</fullName>
    </submittedName>
</protein>
<comment type="caution">
    <text evidence="2">The sequence shown here is derived from an EMBL/GenBank/DDBJ whole genome shotgun (WGS) entry which is preliminary data.</text>
</comment>
<feature type="compositionally biased region" description="Basic and acidic residues" evidence="1">
    <location>
        <begin position="620"/>
        <end position="634"/>
    </location>
</feature>
<keyword evidence="3" id="KW-1185">Reference proteome</keyword>